<keyword evidence="1" id="KW-0670">Pyruvate</keyword>
<dbReference type="Proteomes" id="UP000305067">
    <property type="component" value="Unassembled WGS sequence"/>
</dbReference>
<protein>
    <submittedName>
        <fullName evidence="1">Phosphoenolpyruvate phosphomutase-domain-containing protein</fullName>
    </submittedName>
</protein>
<accession>A0A5C3QHP5</accession>
<evidence type="ECO:0000313" key="1">
    <source>
        <dbReference type="EMBL" id="TFL00798.1"/>
    </source>
</evidence>
<dbReference type="PANTHER" id="PTHR42905">
    <property type="entry name" value="PHOSPHOENOLPYRUVATE CARBOXYLASE"/>
    <property type="match status" value="1"/>
</dbReference>
<dbReference type="Gene3D" id="3.20.20.60">
    <property type="entry name" value="Phosphoenolpyruvate-binding domains"/>
    <property type="match status" value="1"/>
</dbReference>
<dbReference type="Pfam" id="PF13714">
    <property type="entry name" value="PEP_mutase"/>
    <property type="match status" value="1"/>
</dbReference>
<gene>
    <name evidence="1" type="ORF">BDV98DRAFT_568740</name>
</gene>
<organism evidence="1 2">
    <name type="scientific">Pterulicium gracile</name>
    <dbReference type="NCBI Taxonomy" id="1884261"/>
    <lineage>
        <taxon>Eukaryota</taxon>
        <taxon>Fungi</taxon>
        <taxon>Dikarya</taxon>
        <taxon>Basidiomycota</taxon>
        <taxon>Agaricomycotina</taxon>
        <taxon>Agaricomycetes</taxon>
        <taxon>Agaricomycetidae</taxon>
        <taxon>Agaricales</taxon>
        <taxon>Pleurotineae</taxon>
        <taxon>Pterulaceae</taxon>
        <taxon>Pterulicium</taxon>
    </lineage>
</organism>
<dbReference type="GO" id="GO:0003824">
    <property type="term" value="F:catalytic activity"/>
    <property type="evidence" value="ECO:0007669"/>
    <property type="project" value="InterPro"/>
</dbReference>
<reference evidence="1 2" key="1">
    <citation type="journal article" date="2019" name="Nat. Ecol. Evol.">
        <title>Megaphylogeny resolves global patterns of mushroom evolution.</title>
        <authorList>
            <person name="Varga T."/>
            <person name="Krizsan K."/>
            <person name="Foldi C."/>
            <person name="Dima B."/>
            <person name="Sanchez-Garcia M."/>
            <person name="Sanchez-Ramirez S."/>
            <person name="Szollosi G.J."/>
            <person name="Szarkandi J.G."/>
            <person name="Papp V."/>
            <person name="Albert L."/>
            <person name="Andreopoulos W."/>
            <person name="Angelini C."/>
            <person name="Antonin V."/>
            <person name="Barry K.W."/>
            <person name="Bougher N.L."/>
            <person name="Buchanan P."/>
            <person name="Buyck B."/>
            <person name="Bense V."/>
            <person name="Catcheside P."/>
            <person name="Chovatia M."/>
            <person name="Cooper J."/>
            <person name="Damon W."/>
            <person name="Desjardin D."/>
            <person name="Finy P."/>
            <person name="Geml J."/>
            <person name="Haridas S."/>
            <person name="Hughes K."/>
            <person name="Justo A."/>
            <person name="Karasinski D."/>
            <person name="Kautmanova I."/>
            <person name="Kiss B."/>
            <person name="Kocsube S."/>
            <person name="Kotiranta H."/>
            <person name="LaButti K.M."/>
            <person name="Lechner B.E."/>
            <person name="Liimatainen K."/>
            <person name="Lipzen A."/>
            <person name="Lukacs Z."/>
            <person name="Mihaltcheva S."/>
            <person name="Morgado L.N."/>
            <person name="Niskanen T."/>
            <person name="Noordeloos M.E."/>
            <person name="Ohm R.A."/>
            <person name="Ortiz-Santana B."/>
            <person name="Ovrebo C."/>
            <person name="Racz N."/>
            <person name="Riley R."/>
            <person name="Savchenko A."/>
            <person name="Shiryaev A."/>
            <person name="Soop K."/>
            <person name="Spirin V."/>
            <person name="Szebenyi C."/>
            <person name="Tomsovsky M."/>
            <person name="Tulloss R.E."/>
            <person name="Uehling J."/>
            <person name="Grigoriev I.V."/>
            <person name="Vagvolgyi C."/>
            <person name="Papp T."/>
            <person name="Martin F.M."/>
            <person name="Miettinen O."/>
            <person name="Hibbett D.S."/>
            <person name="Nagy L.G."/>
        </authorList>
    </citation>
    <scope>NUCLEOTIDE SEQUENCE [LARGE SCALE GENOMIC DNA]</scope>
    <source>
        <strain evidence="1 2">CBS 309.79</strain>
    </source>
</reference>
<proteinExistence type="predicted"/>
<dbReference type="PANTHER" id="PTHR42905:SF16">
    <property type="entry name" value="CARBOXYPHOSPHONOENOLPYRUVATE PHOSPHONOMUTASE-LIKE PROTEIN (AFU_ORTHOLOGUE AFUA_5G07230)"/>
    <property type="match status" value="1"/>
</dbReference>
<name>A0A5C3QHP5_9AGAR</name>
<dbReference type="InterPro" id="IPR040442">
    <property type="entry name" value="Pyrv_kinase-like_dom_sf"/>
</dbReference>
<keyword evidence="2" id="KW-1185">Reference proteome</keyword>
<evidence type="ECO:0000313" key="2">
    <source>
        <dbReference type="Proteomes" id="UP000305067"/>
    </source>
</evidence>
<sequence>MSSPSSTTSSATNTSAQLLKRLHIPGSPLVLTNIWDIPSFHAITSLNTPHSQPVIAIATASFAAAAQLGIADEDLTLEQNLSSVATLAPLCARANLPLTVDLQDGYGRDLEEAVTRAVKLGACGANVEDSIPSAGFARGFEGSLYPLQEQVGRLKKVLDVAGEAGCPDFVLNARCDVFRLVTNPHRPEELGDEVRMGEAVKRGKAYLDAGATTVFFWGGGGRGLRTAEVERLVRELGGRVAVKLADGEGALTVDELAMIGVARVSLGPGLWSVAQDAVREAASRILLGGGTLRDRN</sequence>
<dbReference type="InterPro" id="IPR015813">
    <property type="entry name" value="Pyrv/PenolPyrv_kinase-like_dom"/>
</dbReference>
<dbReference type="CDD" id="cd00377">
    <property type="entry name" value="ICL_PEPM"/>
    <property type="match status" value="1"/>
</dbReference>
<dbReference type="AlphaFoldDB" id="A0A5C3QHP5"/>
<dbReference type="InterPro" id="IPR039556">
    <property type="entry name" value="ICL/PEPM"/>
</dbReference>
<dbReference type="SUPFAM" id="SSF51621">
    <property type="entry name" value="Phosphoenolpyruvate/pyruvate domain"/>
    <property type="match status" value="1"/>
</dbReference>
<dbReference type="EMBL" id="ML178827">
    <property type="protein sequence ID" value="TFL00798.1"/>
    <property type="molecule type" value="Genomic_DNA"/>
</dbReference>
<dbReference type="OrthoDB" id="429143at2759"/>